<reference evidence="3" key="1">
    <citation type="submission" date="2015-07" db="EMBL/GenBank/DDBJ databases">
        <title>Genome sequencing project for genomic taxonomy and phylogenomics of Bacillus-like bacteria.</title>
        <authorList>
            <person name="Liu B."/>
            <person name="Wang J."/>
            <person name="Zhu Y."/>
            <person name="Liu G."/>
            <person name="Chen Q."/>
            <person name="Chen Z."/>
            <person name="Lan J."/>
            <person name="Che J."/>
            <person name="Ge C."/>
            <person name="Shi H."/>
            <person name="Pan Z."/>
            <person name="Liu X."/>
        </authorList>
    </citation>
    <scope>NUCLEOTIDE SEQUENCE [LARGE SCALE GENOMIC DNA]</scope>
    <source>
        <strain evidence="3">DSM 9887</strain>
    </source>
</reference>
<dbReference type="EMBL" id="LGIQ01000009">
    <property type="protein sequence ID" value="KNB70303.1"/>
    <property type="molecule type" value="Genomic_DNA"/>
</dbReference>
<dbReference type="InterPro" id="IPR036410">
    <property type="entry name" value="HSP_DnaJ_Cys-rich_dom_sf"/>
</dbReference>
<dbReference type="AlphaFoldDB" id="A0A0K9YNI9"/>
<evidence type="ECO:0000313" key="1">
    <source>
        <dbReference type="EMBL" id="GED72238.1"/>
    </source>
</evidence>
<organism evidence="2 3">
    <name type="scientific">Brevibacillus reuszeri</name>
    <dbReference type="NCBI Taxonomy" id="54915"/>
    <lineage>
        <taxon>Bacteria</taxon>
        <taxon>Bacillati</taxon>
        <taxon>Bacillota</taxon>
        <taxon>Bacilli</taxon>
        <taxon>Bacillales</taxon>
        <taxon>Paenibacillaceae</taxon>
        <taxon>Brevibacillus</taxon>
    </lineage>
</organism>
<sequence length="56" mass="6208">MAISMDDLELSCWECKGKGTIMNDDKQQIACPKCEGKGTVLTAQGQTLLHFIKKHL</sequence>
<gene>
    <name evidence="2" type="ORF">ADS79_15185</name>
    <name evidence="1" type="ORF">BRE01_59400</name>
</gene>
<comment type="caution">
    <text evidence="2">The sequence shown here is derived from an EMBL/GenBank/DDBJ whole genome shotgun (WGS) entry which is preliminary data.</text>
</comment>
<reference evidence="2" key="2">
    <citation type="submission" date="2015-07" db="EMBL/GenBank/DDBJ databases">
        <title>MeaNS - Measles Nucleotide Surveillance Program.</title>
        <authorList>
            <person name="Tran T."/>
            <person name="Druce J."/>
        </authorList>
    </citation>
    <scope>NUCLEOTIDE SEQUENCE</scope>
    <source>
        <strain evidence="2">DSM 9887</strain>
    </source>
</reference>
<dbReference type="PATRIC" id="fig|54915.3.peg.2032"/>
<protein>
    <submittedName>
        <fullName evidence="2">Tryptophan RNA-binding attenuator protein inhibitory protein</fullName>
    </submittedName>
</protein>
<evidence type="ECO:0000313" key="2">
    <source>
        <dbReference type="EMBL" id="KNB70303.1"/>
    </source>
</evidence>
<evidence type="ECO:0000313" key="3">
    <source>
        <dbReference type="Proteomes" id="UP000036834"/>
    </source>
</evidence>
<proteinExistence type="predicted"/>
<dbReference type="Pfam" id="PF15777">
    <property type="entry name" value="Anti-TRAP"/>
    <property type="match status" value="1"/>
</dbReference>
<dbReference type="STRING" id="54915.ADS79_15185"/>
<keyword evidence="4" id="KW-1185">Reference proteome</keyword>
<dbReference type="EMBL" id="BJON01000027">
    <property type="protein sequence ID" value="GED72238.1"/>
    <property type="molecule type" value="Genomic_DNA"/>
</dbReference>
<dbReference type="OrthoDB" id="2376777at2"/>
<accession>A0A0K9YNI9</accession>
<name>A0A0K9YNI9_9BACL</name>
<dbReference type="Gene3D" id="6.20.20.10">
    <property type="match status" value="1"/>
</dbReference>
<dbReference type="RefSeq" id="WP_049739274.1">
    <property type="nucleotide sequence ID" value="NZ_BJON01000027.1"/>
</dbReference>
<evidence type="ECO:0000313" key="4">
    <source>
        <dbReference type="Proteomes" id="UP000319578"/>
    </source>
</evidence>
<dbReference type="Proteomes" id="UP000036834">
    <property type="component" value="Unassembled WGS sequence"/>
</dbReference>
<dbReference type="InterPro" id="IPR031538">
    <property type="entry name" value="Anti-TRAP"/>
</dbReference>
<dbReference type="Proteomes" id="UP000319578">
    <property type="component" value="Unassembled WGS sequence"/>
</dbReference>
<dbReference type="SUPFAM" id="SSF57938">
    <property type="entry name" value="DnaJ/Hsp40 cysteine-rich domain"/>
    <property type="match status" value="1"/>
</dbReference>
<reference evidence="1 4" key="3">
    <citation type="submission" date="2019-06" db="EMBL/GenBank/DDBJ databases">
        <title>Whole genome shotgun sequence of Brevibacillus reuszeri NBRC 15719.</title>
        <authorList>
            <person name="Hosoyama A."/>
            <person name="Uohara A."/>
            <person name="Ohji S."/>
            <person name="Ichikawa N."/>
        </authorList>
    </citation>
    <scope>NUCLEOTIDE SEQUENCE [LARGE SCALE GENOMIC DNA]</scope>
    <source>
        <strain evidence="1 4">NBRC 15719</strain>
    </source>
</reference>